<comment type="caution">
    <text evidence="2">The sequence shown here is derived from an EMBL/GenBank/DDBJ whole genome shotgun (WGS) entry which is preliminary data.</text>
</comment>
<protein>
    <submittedName>
        <fullName evidence="2">Uncharacterized protein</fullName>
    </submittedName>
</protein>
<evidence type="ECO:0000256" key="1">
    <source>
        <dbReference type="SAM" id="MobiDB-lite"/>
    </source>
</evidence>
<feature type="region of interest" description="Disordered" evidence="1">
    <location>
        <begin position="43"/>
        <end position="69"/>
    </location>
</feature>
<evidence type="ECO:0000313" key="3">
    <source>
        <dbReference type="Proteomes" id="UP001497623"/>
    </source>
</evidence>
<organism evidence="2 3">
    <name type="scientific">Meganyctiphanes norvegica</name>
    <name type="common">Northern krill</name>
    <name type="synonym">Thysanopoda norvegica</name>
    <dbReference type="NCBI Taxonomy" id="48144"/>
    <lineage>
        <taxon>Eukaryota</taxon>
        <taxon>Metazoa</taxon>
        <taxon>Ecdysozoa</taxon>
        <taxon>Arthropoda</taxon>
        <taxon>Crustacea</taxon>
        <taxon>Multicrustacea</taxon>
        <taxon>Malacostraca</taxon>
        <taxon>Eumalacostraca</taxon>
        <taxon>Eucarida</taxon>
        <taxon>Euphausiacea</taxon>
        <taxon>Euphausiidae</taxon>
        <taxon>Meganyctiphanes</taxon>
    </lineage>
</organism>
<name>A0AAV2SX10_MEGNR</name>
<proteinExistence type="predicted"/>
<dbReference type="EMBL" id="CAXKWB010154243">
    <property type="protein sequence ID" value="CAL4248627.1"/>
    <property type="molecule type" value="Genomic_DNA"/>
</dbReference>
<gene>
    <name evidence="2" type="ORF">MNOR_LOCUS41476</name>
</gene>
<evidence type="ECO:0000313" key="2">
    <source>
        <dbReference type="EMBL" id="CAL4248627.1"/>
    </source>
</evidence>
<dbReference type="Proteomes" id="UP001497623">
    <property type="component" value="Unassembled WGS sequence"/>
</dbReference>
<reference evidence="2 3" key="1">
    <citation type="submission" date="2024-05" db="EMBL/GenBank/DDBJ databases">
        <authorList>
            <person name="Wallberg A."/>
        </authorList>
    </citation>
    <scope>NUCLEOTIDE SEQUENCE [LARGE SCALE GENOMIC DNA]</scope>
</reference>
<sequence>MVSQCNKFSIPRIWQYTITRQWTPHQIPHHPSLFHPRQELHMKWNPRGGASSNNPQQHSTHSHHHSHSISNLHLHINQVMANGRKIHPLMEVKNGQLKAGTGKNMMISHNTSHRIMVMMLIEEVDTEGEVVDVDLEEGSEEVEVVVTTRMGTVVVMVVTMVATEEVVVETVTEAVVMDTEAREVDVVASEDKMVANVVDLEADEVVTEVTAVMVDIIEDSEVGNS</sequence>
<feature type="non-terminal residue" evidence="2">
    <location>
        <position position="225"/>
    </location>
</feature>
<accession>A0AAV2SX10</accession>
<keyword evidence="3" id="KW-1185">Reference proteome</keyword>
<dbReference type="AlphaFoldDB" id="A0AAV2SX10"/>